<gene>
    <name evidence="6" type="ORF">HD842_001166</name>
</gene>
<accession>A0A7W9WYG2</accession>
<organism evidence="6 7">
    <name type="scientific">Massilia aurea</name>
    <dbReference type="NCBI Taxonomy" id="373040"/>
    <lineage>
        <taxon>Bacteria</taxon>
        <taxon>Pseudomonadati</taxon>
        <taxon>Pseudomonadota</taxon>
        <taxon>Betaproteobacteria</taxon>
        <taxon>Burkholderiales</taxon>
        <taxon>Oxalobacteraceae</taxon>
        <taxon>Telluria group</taxon>
        <taxon>Massilia</taxon>
    </lineage>
</organism>
<keyword evidence="3" id="KW-0226">DNA condensation</keyword>
<dbReference type="PRINTS" id="PR01727">
    <property type="entry name" value="DNABINDINGHU"/>
</dbReference>
<dbReference type="GO" id="GO:1990103">
    <property type="term" value="C:DnaA-HU complex"/>
    <property type="evidence" value="ECO:0007669"/>
    <property type="project" value="UniProtKB-ARBA"/>
</dbReference>
<dbReference type="Gene3D" id="4.10.520.10">
    <property type="entry name" value="IHF-like DNA-binding proteins"/>
    <property type="match status" value="1"/>
</dbReference>
<dbReference type="InterPro" id="IPR010992">
    <property type="entry name" value="IHF-like_DNA-bd_dom_sf"/>
</dbReference>
<name>A0A7W9WYG2_9BURK</name>
<evidence type="ECO:0000256" key="5">
    <source>
        <dbReference type="RuleBase" id="RU003939"/>
    </source>
</evidence>
<evidence type="ECO:0000256" key="3">
    <source>
        <dbReference type="ARBA" id="ARBA00023067"/>
    </source>
</evidence>
<dbReference type="AlphaFoldDB" id="A0A7W9WYG2"/>
<proteinExistence type="inferred from homology"/>
<evidence type="ECO:0000313" key="6">
    <source>
        <dbReference type="EMBL" id="MBB6133055.1"/>
    </source>
</evidence>
<dbReference type="FunFam" id="4.10.520.10:FF:000001">
    <property type="entry name" value="DNA-binding protein HU"/>
    <property type="match status" value="1"/>
</dbReference>
<dbReference type="SMART" id="SM00411">
    <property type="entry name" value="BHL"/>
    <property type="match status" value="1"/>
</dbReference>
<dbReference type="GO" id="GO:0005829">
    <property type="term" value="C:cytosol"/>
    <property type="evidence" value="ECO:0007669"/>
    <property type="project" value="TreeGrafter"/>
</dbReference>
<dbReference type="GO" id="GO:0030527">
    <property type="term" value="F:structural constituent of chromatin"/>
    <property type="evidence" value="ECO:0007669"/>
    <property type="project" value="InterPro"/>
</dbReference>
<comment type="function">
    <text evidence="1">Histone-like DNA-binding protein which is capable of wrapping DNA to stabilize it, and thus to prevent its denaturation under extreme environmental conditions.</text>
</comment>
<dbReference type="PANTHER" id="PTHR33175:SF3">
    <property type="entry name" value="DNA-BINDING PROTEIN HU-BETA"/>
    <property type="match status" value="1"/>
</dbReference>
<dbReference type="Proteomes" id="UP000540787">
    <property type="component" value="Unassembled WGS sequence"/>
</dbReference>
<comment type="similarity">
    <text evidence="2 5">Belongs to the bacterial histone-like protein family.</text>
</comment>
<dbReference type="GO" id="GO:0003677">
    <property type="term" value="F:DNA binding"/>
    <property type="evidence" value="ECO:0007669"/>
    <property type="project" value="UniProtKB-KW"/>
</dbReference>
<evidence type="ECO:0000256" key="4">
    <source>
        <dbReference type="ARBA" id="ARBA00023125"/>
    </source>
</evidence>
<evidence type="ECO:0000256" key="1">
    <source>
        <dbReference type="ARBA" id="ARBA00003819"/>
    </source>
</evidence>
<dbReference type="GO" id="GO:0030261">
    <property type="term" value="P:chromosome condensation"/>
    <property type="evidence" value="ECO:0007669"/>
    <property type="project" value="UniProtKB-KW"/>
</dbReference>
<dbReference type="GO" id="GO:0006351">
    <property type="term" value="P:DNA-templated transcription"/>
    <property type="evidence" value="ECO:0007669"/>
    <property type="project" value="UniProtKB-ARBA"/>
</dbReference>
<dbReference type="GO" id="GO:1990178">
    <property type="term" value="C:HU-DNA complex"/>
    <property type="evidence" value="ECO:0007669"/>
    <property type="project" value="UniProtKB-ARBA"/>
</dbReference>
<protein>
    <submittedName>
        <fullName evidence="6">DNA-binding protein HU-beta</fullName>
    </submittedName>
</protein>
<dbReference type="InterPro" id="IPR000119">
    <property type="entry name" value="Hist_DNA-bd"/>
</dbReference>
<dbReference type="CDD" id="cd13831">
    <property type="entry name" value="HU"/>
    <property type="match status" value="1"/>
</dbReference>
<comment type="caution">
    <text evidence="6">The sequence shown here is derived from an EMBL/GenBank/DDBJ whole genome shotgun (WGS) entry which is preliminary data.</text>
</comment>
<sequence>MLPLFNTACTFAAAARVRHERETRERVNKAELIEEIAKSADITKASAARALDAVIDAVTETLKKNDSVTLVGFGTFTVGERAARTGRDPRTKEPIKIKAARVPKFKAGKALKDAVN</sequence>
<evidence type="ECO:0000313" key="7">
    <source>
        <dbReference type="Proteomes" id="UP000540787"/>
    </source>
</evidence>
<keyword evidence="7" id="KW-1185">Reference proteome</keyword>
<dbReference type="SUPFAM" id="SSF47729">
    <property type="entry name" value="IHF-like DNA-binding proteins"/>
    <property type="match status" value="1"/>
</dbReference>
<dbReference type="Pfam" id="PF00216">
    <property type="entry name" value="Bac_DNA_binding"/>
    <property type="match status" value="1"/>
</dbReference>
<dbReference type="GO" id="GO:0042802">
    <property type="term" value="F:identical protein binding"/>
    <property type="evidence" value="ECO:0007669"/>
    <property type="project" value="UniProtKB-ARBA"/>
</dbReference>
<keyword evidence="4 6" id="KW-0238">DNA-binding</keyword>
<dbReference type="EMBL" id="JACHBX010000001">
    <property type="protein sequence ID" value="MBB6133055.1"/>
    <property type="molecule type" value="Genomic_DNA"/>
</dbReference>
<dbReference type="GO" id="GO:0006270">
    <property type="term" value="P:DNA replication initiation"/>
    <property type="evidence" value="ECO:0007669"/>
    <property type="project" value="UniProtKB-ARBA"/>
</dbReference>
<reference evidence="6 7" key="1">
    <citation type="submission" date="2020-08" db="EMBL/GenBank/DDBJ databases">
        <title>The Agave Microbiome: Exploring the role of microbial communities in plant adaptations to desert environments.</title>
        <authorList>
            <person name="Partida-Martinez L.P."/>
        </authorList>
    </citation>
    <scope>NUCLEOTIDE SEQUENCE [LARGE SCALE GENOMIC DNA]</scope>
    <source>
        <strain evidence="6 7">AT3.2</strain>
    </source>
</reference>
<dbReference type="PANTHER" id="PTHR33175">
    <property type="entry name" value="DNA-BINDING PROTEIN HU"/>
    <property type="match status" value="1"/>
</dbReference>
<evidence type="ECO:0000256" key="2">
    <source>
        <dbReference type="ARBA" id="ARBA00010529"/>
    </source>
</evidence>